<dbReference type="AlphaFoldDB" id="A0A6J4UK77"/>
<feature type="region of interest" description="Disordered" evidence="1">
    <location>
        <begin position="1"/>
        <end position="52"/>
    </location>
</feature>
<accession>A0A6J4UK77</accession>
<evidence type="ECO:0000256" key="1">
    <source>
        <dbReference type="SAM" id="MobiDB-lite"/>
    </source>
</evidence>
<evidence type="ECO:0000313" key="2">
    <source>
        <dbReference type="EMBL" id="CAA9550025.1"/>
    </source>
</evidence>
<sequence>WGRRSRRHVWTFRAGSSTSTPTRSSSTPNHVRGAVVGTGPEKNGRRVTPPKD</sequence>
<gene>
    <name evidence="2" type="ORF">AVDCRST_MAG19-733</name>
</gene>
<feature type="non-terminal residue" evidence="2">
    <location>
        <position position="1"/>
    </location>
</feature>
<feature type="compositionally biased region" description="Low complexity" evidence="1">
    <location>
        <begin position="16"/>
        <end position="28"/>
    </location>
</feature>
<reference evidence="2" key="1">
    <citation type="submission" date="2020-02" db="EMBL/GenBank/DDBJ databases">
        <authorList>
            <person name="Meier V. D."/>
        </authorList>
    </citation>
    <scope>NUCLEOTIDE SEQUENCE</scope>
    <source>
        <strain evidence="2">AVDCRST_MAG19</strain>
    </source>
</reference>
<protein>
    <submittedName>
        <fullName evidence="2">Uncharacterized protein</fullName>
    </submittedName>
</protein>
<dbReference type="EMBL" id="CADCWL010000031">
    <property type="protein sequence ID" value="CAA9550025.1"/>
    <property type="molecule type" value="Genomic_DNA"/>
</dbReference>
<name>A0A6J4UK77_9BACT</name>
<organism evidence="2">
    <name type="scientific">uncultured Thermomicrobiales bacterium</name>
    <dbReference type="NCBI Taxonomy" id="1645740"/>
    <lineage>
        <taxon>Bacteria</taxon>
        <taxon>Pseudomonadati</taxon>
        <taxon>Thermomicrobiota</taxon>
        <taxon>Thermomicrobia</taxon>
        <taxon>Thermomicrobiales</taxon>
        <taxon>environmental samples</taxon>
    </lineage>
</organism>
<proteinExistence type="predicted"/>
<feature type="compositionally biased region" description="Basic residues" evidence="1">
    <location>
        <begin position="1"/>
        <end position="10"/>
    </location>
</feature>
<feature type="non-terminal residue" evidence="2">
    <location>
        <position position="52"/>
    </location>
</feature>